<name>A0A850TAF4_9BACT</name>
<protein>
    <submittedName>
        <fullName evidence="1">DUF2283 domain-containing protein</fullName>
    </submittedName>
</protein>
<organism evidence="1 2">
    <name type="scientific">Desulfobacter latus</name>
    <dbReference type="NCBI Taxonomy" id="2292"/>
    <lineage>
        <taxon>Bacteria</taxon>
        <taxon>Pseudomonadati</taxon>
        <taxon>Thermodesulfobacteriota</taxon>
        <taxon>Desulfobacteria</taxon>
        <taxon>Desulfobacterales</taxon>
        <taxon>Desulfobacteraceae</taxon>
        <taxon>Desulfobacter</taxon>
    </lineage>
</organism>
<evidence type="ECO:0000313" key="1">
    <source>
        <dbReference type="EMBL" id="NWH05568.1"/>
    </source>
</evidence>
<dbReference type="Proteomes" id="UP000553343">
    <property type="component" value="Unassembled WGS sequence"/>
</dbReference>
<dbReference type="AlphaFoldDB" id="A0A850TAF4"/>
<evidence type="ECO:0000313" key="2">
    <source>
        <dbReference type="Proteomes" id="UP000553343"/>
    </source>
</evidence>
<dbReference type="EMBL" id="JACADJ010000039">
    <property type="protein sequence ID" value="NWH05568.1"/>
    <property type="molecule type" value="Genomic_DNA"/>
</dbReference>
<sequence>MNNSSFFQTQKTAADGTSVRLVYDREADILEFFFGENEPATGVELTDHLILRINIQTRRAISLSVLHFSILTEHTEYGPRSYALDKLDDVSEDLRKLVIQVLTTMPVSQFLKVTHFQASPTEQILVTYVESQPDLNAA</sequence>
<keyword evidence="2" id="KW-1185">Reference proteome</keyword>
<comment type="caution">
    <text evidence="1">The sequence shown here is derived from an EMBL/GenBank/DDBJ whole genome shotgun (WGS) entry which is preliminary data.</text>
</comment>
<gene>
    <name evidence="1" type="ORF">HXW94_11320</name>
</gene>
<proteinExistence type="predicted"/>
<accession>A0A850TAF4</accession>
<dbReference type="RefSeq" id="WP_178367026.1">
    <property type="nucleotide sequence ID" value="NZ_JACADJ010000039.1"/>
</dbReference>
<reference evidence="1 2" key="1">
    <citation type="submission" date="2020-06" db="EMBL/GenBank/DDBJ databases">
        <title>High-quality draft genome of sulfate reducer Desulfobacter latus type strain AcrS2 isolated from marine sediment.</title>
        <authorList>
            <person name="Hoppe M."/>
            <person name="Larsen C.K."/>
            <person name="Marshall I.P.G."/>
            <person name="Schramm A."/>
            <person name="Marietou A.G."/>
        </authorList>
    </citation>
    <scope>NUCLEOTIDE SEQUENCE [LARGE SCALE GENOMIC DNA]</scope>
    <source>
        <strain evidence="1 2">AcRS2</strain>
    </source>
</reference>